<accession>A0A518GNQ6</accession>
<dbReference type="OrthoDB" id="48318at2"/>
<dbReference type="Proteomes" id="UP000315349">
    <property type="component" value="Chromosome"/>
</dbReference>
<evidence type="ECO:0000256" key="3">
    <source>
        <dbReference type="ARBA" id="ARBA00022729"/>
    </source>
</evidence>
<dbReference type="GO" id="GO:1904680">
    <property type="term" value="F:peptide transmembrane transporter activity"/>
    <property type="evidence" value="ECO:0007669"/>
    <property type="project" value="TreeGrafter"/>
</dbReference>
<dbReference type="EMBL" id="CP036299">
    <property type="protein sequence ID" value="QDV30174.1"/>
    <property type="molecule type" value="Genomic_DNA"/>
</dbReference>
<keyword evidence="6" id="KW-1185">Reference proteome</keyword>
<evidence type="ECO:0000313" key="6">
    <source>
        <dbReference type="Proteomes" id="UP000315349"/>
    </source>
</evidence>
<dbReference type="SUPFAM" id="SSF53850">
    <property type="entry name" value="Periplasmic binding protein-like II"/>
    <property type="match status" value="2"/>
</dbReference>
<organism evidence="5 6">
    <name type="scientific">Planctopirus ephydatiae</name>
    <dbReference type="NCBI Taxonomy" id="2528019"/>
    <lineage>
        <taxon>Bacteria</taxon>
        <taxon>Pseudomonadati</taxon>
        <taxon>Planctomycetota</taxon>
        <taxon>Planctomycetia</taxon>
        <taxon>Planctomycetales</taxon>
        <taxon>Planctomycetaceae</taxon>
        <taxon>Planctopirus</taxon>
    </lineage>
</organism>
<name>A0A518GNQ6_9PLAN</name>
<gene>
    <name evidence="5" type="primary">appA</name>
    <name evidence="5" type="ORF">Spb1_21020</name>
</gene>
<evidence type="ECO:0000259" key="4">
    <source>
        <dbReference type="Pfam" id="PF00496"/>
    </source>
</evidence>
<keyword evidence="3" id="KW-0732">Signal</keyword>
<dbReference type="KEGG" id="peh:Spb1_21020"/>
<dbReference type="InterPro" id="IPR039424">
    <property type="entry name" value="SBP_5"/>
</dbReference>
<dbReference type="InterPro" id="IPR000914">
    <property type="entry name" value="SBP_5_dom"/>
</dbReference>
<dbReference type="Gene3D" id="3.10.105.10">
    <property type="entry name" value="Dipeptide-binding Protein, Domain 3"/>
    <property type="match status" value="1"/>
</dbReference>
<dbReference type="Pfam" id="PF00496">
    <property type="entry name" value="SBP_bac_5"/>
    <property type="match status" value="1"/>
</dbReference>
<sequence length="867" mass="97030">MVGLLVGTQGCFITSSPPVANQGGGDAAAEKLTAAALKMEQAADRLAAAAERLSKLEVRVASGTGSAPAEVSTEVKPLVSEADPGKAATSAEAKLIREVDELYAKYPDVPRVEILKELDGIEIPRVKAGSGKTLELGAGIPVDVGNPHAASKPSQPVKGDQVIVRFNSEPKSLNPVIEQSAVQTYMGQYIQEALARQDNETFEFVPHLATKWIIEDSVKLSPDYPGKKYRLILSDGSPLPSAEIEYLAPVKKESKGEPEVMKIVVKTVNEEGQAIAKGWVGLFPIGKILGAPTTGYHNWSNEQGELVISGIIPGKYRVLTGSEIYGKVKPLADGAIEVTPLSEENPLKQALPPGQTSLVLKADEYQDIQRETWMTFYLDPRAKWSDGTPFTSTDLKFAFAVLNNNTVDCDAVRTYYSDLTDLDALSPLVVRMRYRQQYFKAFEFGAGIGLYTPPFEFFKNRLKTQTTEPAITGYELTLDRLTEAEEDAQKKVSAHGKRFGKFFNLDTAYNQTPLGTGPYMVESWKKTDRVILSRNDSYWLPERSGYLDKLIFRFLPDNTTALQSLRAGEIDFNYRMDPEQFTKDLAGPPDWFKDKFIKADWYTPNYGYYCWNLNRPYFKDQRVRMALAMLFEKEAFLKNKMYNLGTMVSGSQYYFGPGYDHSVKSVDYSPETARDLLATAGWIDTNRDGILDRDGVKLSFEALIPPGNPVIDDRTALLQKTLKQVGVDMQISRMEWAAFVERLKAKDFDVVTLSWAMPVESDPFQLWHSSGATPESRGSNAGSFANNLADELIEKIRVTLEPDKRALLNYSLHRLLDAQQPYLFLYCSKDLGAYHKRFRGVKWYRLRPGFDLAEWYVPKDEQVHKSE</sequence>
<comment type="similarity">
    <text evidence="1">Belongs to the bacterial solute-binding protein 5 family.</text>
</comment>
<feature type="domain" description="Solute-binding protein family 5" evidence="4">
    <location>
        <begin position="372"/>
        <end position="773"/>
    </location>
</feature>
<dbReference type="PANTHER" id="PTHR30290:SF9">
    <property type="entry name" value="OLIGOPEPTIDE-BINDING PROTEIN APPA"/>
    <property type="match status" value="1"/>
</dbReference>
<dbReference type="Gene3D" id="3.40.190.10">
    <property type="entry name" value="Periplasmic binding protein-like II"/>
    <property type="match status" value="2"/>
</dbReference>
<dbReference type="PANTHER" id="PTHR30290">
    <property type="entry name" value="PERIPLASMIC BINDING COMPONENT OF ABC TRANSPORTER"/>
    <property type="match status" value="1"/>
</dbReference>
<proteinExistence type="inferred from homology"/>
<dbReference type="CDD" id="cd08514">
    <property type="entry name" value="PBP2_AppA_like"/>
    <property type="match status" value="1"/>
</dbReference>
<reference evidence="5 6" key="1">
    <citation type="submission" date="2019-02" db="EMBL/GenBank/DDBJ databases">
        <title>Deep-cultivation of Planctomycetes and their phenomic and genomic characterization uncovers novel biology.</title>
        <authorList>
            <person name="Wiegand S."/>
            <person name="Jogler M."/>
            <person name="Boedeker C."/>
            <person name="Pinto D."/>
            <person name="Vollmers J."/>
            <person name="Rivas-Marin E."/>
            <person name="Kohn T."/>
            <person name="Peeters S.H."/>
            <person name="Heuer A."/>
            <person name="Rast P."/>
            <person name="Oberbeckmann S."/>
            <person name="Bunk B."/>
            <person name="Jeske O."/>
            <person name="Meyerdierks A."/>
            <person name="Storesund J.E."/>
            <person name="Kallscheuer N."/>
            <person name="Luecker S."/>
            <person name="Lage O.M."/>
            <person name="Pohl T."/>
            <person name="Merkel B.J."/>
            <person name="Hornburger P."/>
            <person name="Mueller R.-W."/>
            <person name="Bruemmer F."/>
            <person name="Labrenz M."/>
            <person name="Spormann A.M."/>
            <person name="Op den Camp H."/>
            <person name="Overmann J."/>
            <person name="Amann R."/>
            <person name="Jetten M.S.M."/>
            <person name="Mascher T."/>
            <person name="Medema M.H."/>
            <person name="Devos D.P."/>
            <person name="Kaster A.-K."/>
            <person name="Ovreas L."/>
            <person name="Rohde M."/>
            <person name="Galperin M.Y."/>
            <person name="Jogler C."/>
        </authorList>
    </citation>
    <scope>NUCLEOTIDE SEQUENCE [LARGE SCALE GENOMIC DNA]</scope>
    <source>
        <strain evidence="5 6">Spb1</strain>
    </source>
</reference>
<evidence type="ECO:0000313" key="5">
    <source>
        <dbReference type="EMBL" id="QDV30174.1"/>
    </source>
</evidence>
<evidence type="ECO:0000256" key="2">
    <source>
        <dbReference type="ARBA" id="ARBA00022448"/>
    </source>
</evidence>
<evidence type="ECO:0000256" key="1">
    <source>
        <dbReference type="ARBA" id="ARBA00005695"/>
    </source>
</evidence>
<keyword evidence="2" id="KW-0813">Transport</keyword>
<protein>
    <submittedName>
        <fullName evidence="5">Oligopeptide-binding protein AppA</fullName>
    </submittedName>
</protein>
<dbReference type="AlphaFoldDB" id="A0A518GNQ6"/>
<dbReference type="GO" id="GO:0015833">
    <property type="term" value="P:peptide transport"/>
    <property type="evidence" value="ECO:0007669"/>
    <property type="project" value="TreeGrafter"/>
</dbReference>
<dbReference type="Gene3D" id="3.90.76.10">
    <property type="entry name" value="Dipeptide-binding Protein, Domain 1"/>
    <property type="match status" value="1"/>
</dbReference>